<name>A0A2W4S7L3_9GAMM</name>
<comment type="caution">
    <text evidence="1">The sequence shown here is derived from an EMBL/GenBank/DDBJ whole genome shotgun (WGS) entry which is preliminary data.</text>
</comment>
<reference evidence="1 2" key="1">
    <citation type="journal article" date="2018" name="Aquat. Microb. Ecol.">
        <title>Gammaproteobacterial methanotrophs dominate.</title>
        <authorList>
            <person name="Rissanen A.J."/>
            <person name="Saarenheimo J."/>
            <person name="Tiirola M."/>
            <person name="Peura S."/>
            <person name="Aalto S.L."/>
            <person name="Karvinen A."/>
            <person name="Nykanen H."/>
        </authorList>
    </citation>
    <scope>NUCLEOTIDE SEQUENCE [LARGE SCALE GENOMIC DNA]</scope>
    <source>
        <strain evidence="1">AMbin10</strain>
    </source>
</reference>
<organism evidence="1 2">
    <name type="scientific">Candidatus Methylumidiphilus alinenensis</name>
    <dbReference type="NCBI Taxonomy" id="2202197"/>
    <lineage>
        <taxon>Bacteria</taxon>
        <taxon>Pseudomonadati</taxon>
        <taxon>Pseudomonadota</taxon>
        <taxon>Gammaproteobacteria</taxon>
        <taxon>Methylococcales</taxon>
        <taxon>Candidatus Methylumidiphilus</taxon>
    </lineage>
</organism>
<proteinExistence type="predicted"/>
<protein>
    <submittedName>
        <fullName evidence="1">Uncharacterized protein</fullName>
    </submittedName>
</protein>
<dbReference type="Proteomes" id="UP000249396">
    <property type="component" value="Unassembled WGS sequence"/>
</dbReference>
<gene>
    <name evidence="1" type="ORF">DM484_25875</name>
</gene>
<sequence length="182" mass="20806">MASTFNCFAYELAKSPDTSRIIDTIKSSRHSYTSADRLAATSLNKSGNKSYRQKKYALAFRAYSNSYPNYPNAYSYIMTSDSHWRSIVQFHSKQVSVNNECKIGNQYFSHDIEMDVSQHFEVGFELAILDHDTKLIESQLYKHARDIADCLRQLANFYKSTPSETCVELNKVQACLGEPLIN</sequence>
<evidence type="ECO:0000313" key="2">
    <source>
        <dbReference type="Proteomes" id="UP000249396"/>
    </source>
</evidence>
<evidence type="ECO:0000313" key="1">
    <source>
        <dbReference type="EMBL" id="PZN71650.1"/>
    </source>
</evidence>
<accession>A0A2W4S7L3</accession>
<dbReference type="AlphaFoldDB" id="A0A2W4S7L3"/>
<dbReference type="EMBL" id="QJPH01000513">
    <property type="protein sequence ID" value="PZN71650.1"/>
    <property type="molecule type" value="Genomic_DNA"/>
</dbReference>